<evidence type="ECO:0000256" key="3">
    <source>
        <dbReference type="ARBA" id="ARBA00022989"/>
    </source>
</evidence>
<dbReference type="PANTHER" id="PTHR11863">
    <property type="entry name" value="STEROL DESATURASE"/>
    <property type="match status" value="1"/>
</dbReference>
<sequence length="207" mass="24692">MELIASTKLILGTFSASTFTAYLICNQYNIPFFNPKHNRYQFYYNLRQVSLSTSFTLLQAILISSFFIKFFIDKHPHSIMQSTTNLIKYSVFAELLYYIYHRTVHKKQYYKQIHSMHHENVEVYPIDTFYMTNLDSFFLVGSLGAPVLFLNLNYYELAFSTYVYITAAYLEHSRHCIISHHDTHHKLIFCNYCILNPIFDIIFRTYR</sequence>
<protein>
    <recommendedName>
        <fullName evidence="6">Fatty acid hydroxylase domain-containing protein</fullName>
    </recommendedName>
</protein>
<dbReference type="GO" id="GO:0016491">
    <property type="term" value="F:oxidoreductase activity"/>
    <property type="evidence" value="ECO:0007669"/>
    <property type="project" value="InterPro"/>
</dbReference>
<evidence type="ECO:0000256" key="5">
    <source>
        <dbReference type="SAM" id="Phobius"/>
    </source>
</evidence>
<feature type="domain" description="Fatty acid hydroxylase" evidence="6">
    <location>
        <begin position="89"/>
        <end position="205"/>
    </location>
</feature>
<dbReference type="InterPro" id="IPR050307">
    <property type="entry name" value="Sterol_Desaturase_Related"/>
</dbReference>
<dbReference type="GO" id="GO:0005506">
    <property type="term" value="F:iron ion binding"/>
    <property type="evidence" value="ECO:0007669"/>
    <property type="project" value="InterPro"/>
</dbReference>
<dbReference type="Pfam" id="PF04116">
    <property type="entry name" value="FA_hydroxylase"/>
    <property type="match status" value="1"/>
</dbReference>
<evidence type="ECO:0000256" key="4">
    <source>
        <dbReference type="ARBA" id="ARBA00023136"/>
    </source>
</evidence>
<evidence type="ECO:0000256" key="2">
    <source>
        <dbReference type="ARBA" id="ARBA00022692"/>
    </source>
</evidence>
<feature type="transmembrane region" description="Helical" evidence="5">
    <location>
        <begin position="49"/>
        <end position="72"/>
    </location>
</feature>
<dbReference type="GO" id="GO:0016020">
    <property type="term" value="C:membrane"/>
    <property type="evidence" value="ECO:0007669"/>
    <property type="project" value="UniProtKB-SubCell"/>
</dbReference>
<reference evidence="7" key="1">
    <citation type="journal article" date="2020" name="Nature">
        <title>Giant virus diversity and host interactions through global metagenomics.</title>
        <authorList>
            <person name="Schulz F."/>
            <person name="Roux S."/>
            <person name="Paez-Espino D."/>
            <person name="Jungbluth S."/>
            <person name="Walsh D.A."/>
            <person name="Denef V.J."/>
            <person name="McMahon K.D."/>
            <person name="Konstantinidis K.T."/>
            <person name="Eloe-Fadrosh E.A."/>
            <person name="Kyrpides N.C."/>
            <person name="Woyke T."/>
        </authorList>
    </citation>
    <scope>NUCLEOTIDE SEQUENCE</scope>
    <source>
        <strain evidence="7">GVMAG-M-3300027747-57</strain>
    </source>
</reference>
<evidence type="ECO:0000313" key="7">
    <source>
        <dbReference type="EMBL" id="QHU06429.1"/>
    </source>
</evidence>
<name>A0A6C0JLF3_9ZZZZ</name>
<evidence type="ECO:0000256" key="1">
    <source>
        <dbReference type="ARBA" id="ARBA00004370"/>
    </source>
</evidence>
<feature type="transmembrane region" description="Helical" evidence="5">
    <location>
        <begin position="9"/>
        <end position="29"/>
    </location>
</feature>
<keyword evidence="2 5" id="KW-0812">Transmembrane</keyword>
<keyword evidence="3 5" id="KW-1133">Transmembrane helix</keyword>
<organism evidence="7">
    <name type="scientific">viral metagenome</name>
    <dbReference type="NCBI Taxonomy" id="1070528"/>
    <lineage>
        <taxon>unclassified sequences</taxon>
        <taxon>metagenomes</taxon>
        <taxon>organismal metagenomes</taxon>
    </lineage>
</organism>
<accession>A0A6C0JLF3</accession>
<proteinExistence type="predicted"/>
<keyword evidence="4 5" id="KW-0472">Membrane</keyword>
<evidence type="ECO:0000259" key="6">
    <source>
        <dbReference type="Pfam" id="PF04116"/>
    </source>
</evidence>
<dbReference type="InterPro" id="IPR006694">
    <property type="entry name" value="Fatty_acid_hydroxylase"/>
</dbReference>
<dbReference type="AlphaFoldDB" id="A0A6C0JLF3"/>
<dbReference type="GO" id="GO:0008610">
    <property type="term" value="P:lipid biosynthetic process"/>
    <property type="evidence" value="ECO:0007669"/>
    <property type="project" value="InterPro"/>
</dbReference>
<comment type="subcellular location">
    <subcellularLocation>
        <location evidence="1">Membrane</location>
    </subcellularLocation>
</comment>
<dbReference type="EMBL" id="MN740434">
    <property type="protein sequence ID" value="QHU06429.1"/>
    <property type="molecule type" value="Genomic_DNA"/>
</dbReference>